<dbReference type="EMBL" id="CABIJS010000033">
    <property type="protein sequence ID" value="VUZ40230.1"/>
    <property type="molecule type" value="Genomic_DNA"/>
</dbReference>
<evidence type="ECO:0000313" key="3">
    <source>
        <dbReference type="Proteomes" id="UP000321570"/>
    </source>
</evidence>
<feature type="signal peptide" evidence="1">
    <location>
        <begin position="1"/>
        <end position="24"/>
    </location>
</feature>
<feature type="chain" id="PRO_5021840103" description="Secreted protein" evidence="1">
    <location>
        <begin position="25"/>
        <end position="83"/>
    </location>
</feature>
<organism evidence="2 3">
    <name type="scientific">Hymenolepis diminuta</name>
    <name type="common">Rat tapeworm</name>
    <dbReference type="NCBI Taxonomy" id="6216"/>
    <lineage>
        <taxon>Eukaryota</taxon>
        <taxon>Metazoa</taxon>
        <taxon>Spiralia</taxon>
        <taxon>Lophotrochozoa</taxon>
        <taxon>Platyhelminthes</taxon>
        <taxon>Cestoda</taxon>
        <taxon>Eucestoda</taxon>
        <taxon>Cyclophyllidea</taxon>
        <taxon>Hymenolepididae</taxon>
        <taxon>Hymenolepis</taxon>
    </lineage>
</organism>
<keyword evidence="1" id="KW-0732">Signal</keyword>
<protein>
    <recommendedName>
        <fullName evidence="4">Secreted protein</fullName>
    </recommendedName>
</protein>
<evidence type="ECO:0000256" key="1">
    <source>
        <dbReference type="SAM" id="SignalP"/>
    </source>
</evidence>
<name>A0A564XZ19_HYMDI</name>
<accession>A0A564XZ19</accession>
<keyword evidence="3" id="KW-1185">Reference proteome</keyword>
<dbReference type="AlphaFoldDB" id="A0A564XZ19"/>
<proteinExistence type="predicted"/>
<evidence type="ECO:0000313" key="2">
    <source>
        <dbReference type="EMBL" id="VUZ40230.1"/>
    </source>
</evidence>
<reference evidence="2 3" key="1">
    <citation type="submission" date="2019-07" db="EMBL/GenBank/DDBJ databases">
        <authorList>
            <person name="Jastrzebski P J."/>
            <person name="Paukszto L."/>
            <person name="Jastrzebski P J."/>
        </authorList>
    </citation>
    <scope>NUCLEOTIDE SEQUENCE [LARGE SCALE GENOMIC DNA]</scope>
    <source>
        <strain evidence="2 3">WMS-il1</strain>
    </source>
</reference>
<gene>
    <name evidence="2" type="ORF">WMSIL1_LOCUS1590</name>
</gene>
<dbReference type="Proteomes" id="UP000321570">
    <property type="component" value="Unassembled WGS sequence"/>
</dbReference>
<evidence type="ECO:0008006" key="4">
    <source>
        <dbReference type="Google" id="ProtNLM"/>
    </source>
</evidence>
<sequence length="83" mass="9307">MSRRVHRFALFSVTASLHVKGTSALMLWRDPSLVTHIKLSLFSRQEQHTLISADAYTSCSSPLFLSTLLSLPSPSLCYSLWLP</sequence>